<dbReference type="SUPFAM" id="SSF46785">
    <property type="entry name" value="Winged helix' DNA-binding domain"/>
    <property type="match status" value="1"/>
</dbReference>
<evidence type="ECO:0000259" key="1">
    <source>
        <dbReference type="PROSITE" id="PS50995"/>
    </source>
</evidence>
<feature type="domain" description="HTH marR-type" evidence="1">
    <location>
        <begin position="9"/>
        <end position="140"/>
    </location>
</feature>
<comment type="caution">
    <text evidence="2">The sequence shown here is derived from an EMBL/GenBank/DDBJ whole genome shotgun (WGS) entry which is preliminary data.</text>
</comment>
<dbReference type="InterPro" id="IPR036390">
    <property type="entry name" value="WH_DNA-bd_sf"/>
</dbReference>
<dbReference type="InterPro" id="IPR036388">
    <property type="entry name" value="WH-like_DNA-bd_sf"/>
</dbReference>
<proteinExistence type="predicted"/>
<dbReference type="PRINTS" id="PR00598">
    <property type="entry name" value="HTHMARR"/>
</dbReference>
<dbReference type="RefSeq" id="WP_346245625.1">
    <property type="nucleotide sequence ID" value="NZ_JBDIZK010000002.1"/>
</dbReference>
<dbReference type="Gene3D" id="1.10.10.10">
    <property type="entry name" value="Winged helix-like DNA-binding domain superfamily/Winged helix DNA-binding domain"/>
    <property type="match status" value="1"/>
</dbReference>
<evidence type="ECO:0000313" key="3">
    <source>
        <dbReference type="Proteomes" id="UP001427805"/>
    </source>
</evidence>
<dbReference type="Pfam" id="PF12802">
    <property type="entry name" value="MarR_2"/>
    <property type="match status" value="1"/>
</dbReference>
<accession>A0ABV0B4T4</accession>
<protein>
    <submittedName>
        <fullName evidence="2">MarR family transcriptional regulator</fullName>
    </submittedName>
</protein>
<name>A0ABV0B4T4_9SPHN</name>
<dbReference type="InterPro" id="IPR039422">
    <property type="entry name" value="MarR/SlyA-like"/>
</dbReference>
<dbReference type="PROSITE" id="PS50995">
    <property type="entry name" value="HTH_MARR_2"/>
    <property type="match status" value="1"/>
</dbReference>
<dbReference type="PANTHER" id="PTHR33164:SF57">
    <property type="entry name" value="MARR-FAMILY TRANSCRIPTIONAL REGULATOR"/>
    <property type="match status" value="1"/>
</dbReference>
<dbReference type="EMBL" id="JBDIZK010000002">
    <property type="protein sequence ID" value="MEN3746627.1"/>
    <property type="molecule type" value="Genomic_DNA"/>
</dbReference>
<dbReference type="InterPro" id="IPR000835">
    <property type="entry name" value="HTH_MarR-typ"/>
</dbReference>
<dbReference type="PANTHER" id="PTHR33164">
    <property type="entry name" value="TRANSCRIPTIONAL REGULATOR, MARR FAMILY"/>
    <property type="match status" value="1"/>
</dbReference>
<reference evidence="2 3" key="1">
    <citation type="submission" date="2024-05" db="EMBL/GenBank/DDBJ databases">
        <title>Sphingomonas sp. HF-S3 16S ribosomal RNA gene Genome sequencing and assembly.</title>
        <authorList>
            <person name="Lee H."/>
        </authorList>
    </citation>
    <scope>NUCLEOTIDE SEQUENCE [LARGE SCALE GENOMIC DNA]</scope>
    <source>
        <strain evidence="2 3">HF-S3</strain>
    </source>
</reference>
<gene>
    <name evidence="2" type="ORF">TPR58_05570</name>
</gene>
<organism evidence="2 3">
    <name type="scientific">Sphingomonas rustica</name>
    <dbReference type="NCBI Taxonomy" id="3103142"/>
    <lineage>
        <taxon>Bacteria</taxon>
        <taxon>Pseudomonadati</taxon>
        <taxon>Pseudomonadota</taxon>
        <taxon>Alphaproteobacteria</taxon>
        <taxon>Sphingomonadales</taxon>
        <taxon>Sphingomonadaceae</taxon>
        <taxon>Sphingomonas</taxon>
    </lineage>
</organism>
<evidence type="ECO:0000313" key="2">
    <source>
        <dbReference type="EMBL" id="MEN3746627.1"/>
    </source>
</evidence>
<keyword evidence="3" id="KW-1185">Reference proteome</keyword>
<sequence>MMKEGQDLLEIVGYQVQRAELLMDRDARATLSPYDVTPTKMTALILIRDNPGSDQSALGKALRVNRSSAMKLVNLLVDRGLIERRPGRDLRTNALHLTDEGETLVAAMLADLRASDARMTAALTGEEIKTLVRLLRKLGRPAPKPRAQS</sequence>
<dbReference type="SMART" id="SM00347">
    <property type="entry name" value="HTH_MARR"/>
    <property type="match status" value="1"/>
</dbReference>
<dbReference type="Proteomes" id="UP001427805">
    <property type="component" value="Unassembled WGS sequence"/>
</dbReference>